<keyword evidence="6" id="KW-0630">Potassium</keyword>
<keyword evidence="3" id="KW-1003">Cell membrane</keyword>
<evidence type="ECO:0000256" key="8">
    <source>
        <dbReference type="ARBA" id="ARBA00023065"/>
    </source>
</evidence>
<dbReference type="GO" id="GO:0015379">
    <property type="term" value="F:potassium:chloride symporter activity"/>
    <property type="evidence" value="ECO:0007669"/>
    <property type="project" value="InterPro"/>
</dbReference>
<evidence type="ECO:0000313" key="11">
    <source>
        <dbReference type="EMBL" id="SFG18837.1"/>
    </source>
</evidence>
<evidence type="ECO:0000256" key="6">
    <source>
        <dbReference type="ARBA" id="ARBA00022958"/>
    </source>
</evidence>
<keyword evidence="2" id="KW-0813">Transport</keyword>
<evidence type="ECO:0000256" key="1">
    <source>
        <dbReference type="ARBA" id="ARBA00004651"/>
    </source>
</evidence>
<proteinExistence type="predicted"/>
<feature type="transmembrane region" description="Helical" evidence="10">
    <location>
        <begin position="288"/>
        <end position="321"/>
    </location>
</feature>
<dbReference type="AlphaFoldDB" id="A0A1I2PXU9"/>
<evidence type="ECO:0000256" key="5">
    <source>
        <dbReference type="ARBA" id="ARBA00022692"/>
    </source>
</evidence>
<reference evidence="12" key="1">
    <citation type="submission" date="2016-10" db="EMBL/GenBank/DDBJ databases">
        <authorList>
            <person name="Varghese N."/>
            <person name="Submissions S."/>
        </authorList>
    </citation>
    <scope>NUCLEOTIDE SEQUENCE [LARGE SCALE GENOMIC DNA]</scope>
    <source>
        <strain evidence="12">FP5</strain>
    </source>
</reference>
<dbReference type="GO" id="GO:0005886">
    <property type="term" value="C:plasma membrane"/>
    <property type="evidence" value="ECO:0007669"/>
    <property type="project" value="UniProtKB-SubCell"/>
</dbReference>
<evidence type="ECO:0000256" key="10">
    <source>
        <dbReference type="SAM" id="Phobius"/>
    </source>
</evidence>
<sequence>MKTRMIHLNPPQTLISIFILFITLGTFLLKLPTATYNGITFIDALFTATSAMTVTGLVVIDTGTAFTLFGQVIILVLIQVGGLGIMTFAVLIYMVLGKKIGIKERLLIQQALNQTSLGGVIRLVRKLFIFSISIETLAVIFLSLRWVPEMGLTKGIYASIFHSISAFNNAGFSIWSDSLSAYAVDPLVNIIITLLFIIGGIGFTVVFDLWKSKEFYHLSLHTKIMLVGTLFINLVSLFMIFILEFNNPDTIADFSTFGKLQAAYFQAVTPRTAGFNSIDISQMEESSLFYMLILMFIGGGSTSTAGGIKLSTALIIVLASITFFRQKEHVTLYRRSFHFHLIMRALALTVGSVAVVFFGTFVLNLSEDAPFLMILFETVSAFGTVGLSMGLTGHLTLIGKLTLIFIMLIGKLGPLTFAFAFARYKPDPIKYPNEDVLTG</sequence>
<evidence type="ECO:0000256" key="9">
    <source>
        <dbReference type="ARBA" id="ARBA00023136"/>
    </source>
</evidence>
<keyword evidence="4" id="KW-0633">Potassium transport</keyword>
<organism evidence="11 12">
    <name type="scientific">Halobacillus alkaliphilus</name>
    <dbReference type="NCBI Taxonomy" id="396056"/>
    <lineage>
        <taxon>Bacteria</taxon>
        <taxon>Bacillati</taxon>
        <taxon>Bacillota</taxon>
        <taxon>Bacilli</taxon>
        <taxon>Bacillales</taxon>
        <taxon>Bacillaceae</taxon>
        <taxon>Halobacillus</taxon>
    </lineage>
</organism>
<dbReference type="Pfam" id="PF02386">
    <property type="entry name" value="TrkH"/>
    <property type="match status" value="1"/>
</dbReference>
<feature type="transmembrane region" description="Helical" evidence="10">
    <location>
        <begin position="222"/>
        <end position="243"/>
    </location>
</feature>
<protein>
    <submittedName>
        <fullName evidence="11">Trk system potassium uptake protein TrkH</fullName>
    </submittedName>
</protein>
<dbReference type="NCBIfam" id="TIGR00933">
    <property type="entry name" value="2a38"/>
    <property type="match status" value="1"/>
</dbReference>
<feature type="transmembrane region" description="Helical" evidence="10">
    <location>
        <begin position="41"/>
        <end position="60"/>
    </location>
</feature>
<feature type="transmembrane region" description="Helical" evidence="10">
    <location>
        <begin position="401"/>
        <end position="422"/>
    </location>
</feature>
<evidence type="ECO:0000256" key="3">
    <source>
        <dbReference type="ARBA" id="ARBA00022475"/>
    </source>
</evidence>
<dbReference type="RefSeq" id="WP_089752702.1">
    <property type="nucleotide sequence ID" value="NZ_FOOG01000027.1"/>
</dbReference>
<feature type="transmembrane region" description="Helical" evidence="10">
    <location>
        <begin position="341"/>
        <end position="363"/>
    </location>
</feature>
<dbReference type="PANTHER" id="PTHR32024">
    <property type="entry name" value="TRK SYSTEM POTASSIUM UPTAKE PROTEIN TRKG-RELATED"/>
    <property type="match status" value="1"/>
</dbReference>
<accession>A0A1I2PXU9</accession>
<feature type="transmembrane region" description="Helical" evidence="10">
    <location>
        <begin position="72"/>
        <end position="96"/>
    </location>
</feature>
<feature type="transmembrane region" description="Helical" evidence="10">
    <location>
        <begin position="369"/>
        <end position="389"/>
    </location>
</feature>
<feature type="transmembrane region" description="Helical" evidence="10">
    <location>
        <begin position="12"/>
        <end position="29"/>
    </location>
</feature>
<name>A0A1I2PXU9_9BACI</name>
<dbReference type="PANTHER" id="PTHR32024:SF1">
    <property type="entry name" value="KTR SYSTEM POTASSIUM UPTAKE PROTEIN B"/>
    <property type="match status" value="1"/>
</dbReference>
<evidence type="ECO:0000313" key="12">
    <source>
        <dbReference type="Proteomes" id="UP000198897"/>
    </source>
</evidence>
<comment type="subcellular location">
    <subcellularLocation>
        <location evidence="1">Cell membrane</location>
        <topology evidence="1">Multi-pass membrane protein</topology>
    </subcellularLocation>
</comment>
<dbReference type="InterPro" id="IPR004772">
    <property type="entry name" value="TrkH"/>
</dbReference>
<dbReference type="InterPro" id="IPR003445">
    <property type="entry name" value="Cat_transpt"/>
</dbReference>
<keyword evidence="8" id="KW-0406">Ion transport</keyword>
<keyword evidence="5 10" id="KW-0812">Transmembrane</keyword>
<keyword evidence="12" id="KW-1185">Reference proteome</keyword>
<feature type="transmembrane region" description="Helical" evidence="10">
    <location>
        <begin position="127"/>
        <end position="147"/>
    </location>
</feature>
<evidence type="ECO:0000256" key="4">
    <source>
        <dbReference type="ARBA" id="ARBA00022538"/>
    </source>
</evidence>
<evidence type="ECO:0000256" key="7">
    <source>
        <dbReference type="ARBA" id="ARBA00022989"/>
    </source>
</evidence>
<dbReference type="Proteomes" id="UP000198897">
    <property type="component" value="Unassembled WGS sequence"/>
</dbReference>
<feature type="transmembrane region" description="Helical" evidence="10">
    <location>
        <begin position="187"/>
        <end position="210"/>
    </location>
</feature>
<keyword evidence="9 10" id="KW-0472">Membrane</keyword>
<gene>
    <name evidence="11" type="ORF">SAMN05216353_12725</name>
</gene>
<evidence type="ECO:0000256" key="2">
    <source>
        <dbReference type="ARBA" id="ARBA00022448"/>
    </source>
</evidence>
<dbReference type="OrthoDB" id="9810952at2"/>
<dbReference type="EMBL" id="FOOG01000027">
    <property type="protein sequence ID" value="SFG18837.1"/>
    <property type="molecule type" value="Genomic_DNA"/>
</dbReference>
<keyword evidence="7 10" id="KW-1133">Transmembrane helix</keyword>